<feature type="transmembrane region" description="Helical" evidence="6">
    <location>
        <begin position="277"/>
        <end position="299"/>
    </location>
</feature>
<dbReference type="Pfam" id="PF00069">
    <property type="entry name" value="Pkinase"/>
    <property type="match status" value="1"/>
</dbReference>
<keyword evidence="2 5" id="KW-0547">Nucleotide-binding</keyword>
<dbReference type="InterPro" id="IPR011009">
    <property type="entry name" value="Kinase-like_dom_sf"/>
</dbReference>
<dbReference type="PANTHER" id="PTHR48016">
    <property type="entry name" value="MAP KINASE KINASE KINASE SSK2-RELATED-RELATED"/>
    <property type="match status" value="1"/>
</dbReference>
<keyword evidence="3" id="KW-0418">Kinase</keyword>
<dbReference type="InterPro" id="IPR000719">
    <property type="entry name" value="Prot_kinase_dom"/>
</dbReference>
<dbReference type="PANTHER" id="PTHR48016:SF56">
    <property type="entry name" value="MAPKK KINASE"/>
    <property type="match status" value="1"/>
</dbReference>
<keyword evidence="1" id="KW-0808">Transferase</keyword>
<keyword evidence="6" id="KW-1133">Transmembrane helix</keyword>
<feature type="domain" description="Protein kinase" evidence="7">
    <location>
        <begin position="13"/>
        <end position="289"/>
    </location>
</feature>
<keyword evidence="4 5" id="KW-0067">ATP-binding</keyword>
<keyword evidence="8" id="KW-1185">Reference proteome</keyword>
<evidence type="ECO:0000256" key="3">
    <source>
        <dbReference type="ARBA" id="ARBA00022777"/>
    </source>
</evidence>
<dbReference type="InterPro" id="IPR050538">
    <property type="entry name" value="MAP_kinase_kinase_kinase"/>
</dbReference>
<dbReference type="InterPro" id="IPR017441">
    <property type="entry name" value="Protein_kinase_ATP_BS"/>
</dbReference>
<dbReference type="Gene3D" id="1.10.510.10">
    <property type="entry name" value="Transferase(Phosphotransferase) domain 1"/>
    <property type="match status" value="1"/>
</dbReference>
<dbReference type="PROSITE" id="PS50011">
    <property type="entry name" value="PROTEIN_KINASE_DOM"/>
    <property type="match status" value="1"/>
</dbReference>
<keyword evidence="6" id="KW-0812">Transmembrane</keyword>
<evidence type="ECO:0000313" key="9">
    <source>
        <dbReference type="WBParaSite" id="L893_g31037.t1"/>
    </source>
</evidence>
<feature type="binding site" evidence="5">
    <location>
        <position position="41"/>
    </location>
    <ligand>
        <name>ATP</name>
        <dbReference type="ChEBI" id="CHEBI:30616"/>
    </ligand>
</feature>
<evidence type="ECO:0000256" key="2">
    <source>
        <dbReference type="ARBA" id="ARBA00022741"/>
    </source>
</evidence>
<reference evidence="9" key="1">
    <citation type="submission" date="2016-11" db="UniProtKB">
        <authorList>
            <consortium name="WormBaseParasite"/>
        </authorList>
    </citation>
    <scope>IDENTIFICATION</scope>
</reference>
<proteinExistence type="predicted"/>
<dbReference type="AlphaFoldDB" id="A0A1I7ZYI8"/>
<dbReference type="Proteomes" id="UP000095287">
    <property type="component" value="Unplaced"/>
</dbReference>
<dbReference type="SUPFAM" id="SSF56112">
    <property type="entry name" value="Protein kinase-like (PK-like)"/>
    <property type="match status" value="1"/>
</dbReference>
<evidence type="ECO:0000256" key="6">
    <source>
        <dbReference type="SAM" id="Phobius"/>
    </source>
</evidence>
<dbReference type="PROSITE" id="PS00107">
    <property type="entry name" value="PROTEIN_KINASE_ATP"/>
    <property type="match status" value="1"/>
</dbReference>
<evidence type="ECO:0000259" key="7">
    <source>
        <dbReference type="PROSITE" id="PS50011"/>
    </source>
</evidence>
<protein>
    <submittedName>
        <fullName evidence="9">Protein kinase domain-containing protein</fullName>
    </submittedName>
</protein>
<dbReference type="GO" id="GO:0004672">
    <property type="term" value="F:protein kinase activity"/>
    <property type="evidence" value="ECO:0007669"/>
    <property type="project" value="InterPro"/>
</dbReference>
<dbReference type="WBParaSite" id="L893_g31037.t1">
    <property type="protein sequence ID" value="L893_g31037.t1"/>
    <property type="gene ID" value="L893_g31037"/>
</dbReference>
<evidence type="ECO:0000256" key="5">
    <source>
        <dbReference type="PROSITE-ProRule" id="PRU10141"/>
    </source>
</evidence>
<name>A0A1I7ZYI8_9BILA</name>
<dbReference type="GO" id="GO:0005524">
    <property type="term" value="F:ATP binding"/>
    <property type="evidence" value="ECO:0007669"/>
    <property type="project" value="UniProtKB-UniRule"/>
</dbReference>
<accession>A0A1I7ZYI8</accession>
<evidence type="ECO:0000256" key="1">
    <source>
        <dbReference type="ARBA" id="ARBA00022679"/>
    </source>
</evidence>
<sequence length="372" mass="42695">MTSNYSWFFEEDYFEEAHLGRGGFGTVHRVDVGGEAFAIKKVRDRYAYIELRNQQSLDHPSILKCFAGRKERSGHFAFLLEYAPLGSLQSVLDKYGYVERGTAYGFYSQILSALKHMHSKKLCHWDLHSGNVLVFSTKLVKLCDFGCTRTMSTDLEVRRHGYRGPPEALDRDTENGVELDLWCAALLYLRSLIGKRPWHRTADCILYKVYRSIVWPIPFFHKNLLFSSQASSTPEEASWARRSSWCQTTVFRLPYRSHSLLFPVEGRREQRYTGVQFLVGLLPSSVMFLVVVLCVVIFLEHSSATIRAKRYYDFTLTIPGKVINVSGKHPLITLMELVPWVVSGAPRDKFPFLPGNTLPWIPRFGSQPTYSL</sequence>
<evidence type="ECO:0000313" key="8">
    <source>
        <dbReference type="Proteomes" id="UP000095287"/>
    </source>
</evidence>
<keyword evidence="6" id="KW-0472">Membrane</keyword>
<evidence type="ECO:0000256" key="4">
    <source>
        <dbReference type="ARBA" id="ARBA00022840"/>
    </source>
</evidence>
<organism evidence="8 9">
    <name type="scientific">Steinernema glaseri</name>
    <dbReference type="NCBI Taxonomy" id="37863"/>
    <lineage>
        <taxon>Eukaryota</taxon>
        <taxon>Metazoa</taxon>
        <taxon>Ecdysozoa</taxon>
        <taxon>Nematoda</taxon>
        <taxon>Chromadorea</taxon>
        <taxon>Rhabditida</taxon>
        <taxon>Tylenchina</taxon>
        <taxon>Panagrolaimomorpha</taxon>
        <taxon>Strongyloidoidea</taxon>
        <taxon>Steinernematidae</taxon>
        <taxon>Steinernema</taxon>
    </lineage>
</organism>